<gene>
    <name evidence="1" type="ORF">M9R61_03550</name>
</gene>
<accession>A0A9X3R8C1</accession>
<dbReference type="EMBL" id="JAMKBI010000002">
    <property type="protein sequence ID" value="MCZ8532425.1"/>
    <property type="molecule type" value="Genomic_DNA"/>
</dbReference>
<name>A0A9X3R8C1_9BACI</name>
<reference evidence="1" key="1">
    <citation type="submission" date="2022-05" db="EMBL/GenBank/DDBJ databases">
        <authorList>
            <person name="Colautti A."/>
            <person name="Iacumin L."/>
        </authorList>
    </citation>
    <scope>NUCLEOTIDE SEQUENCE</scope>
    <source>
        <strain evidence="1">DSM 30747</strain>
    </source>
</reference>
<comment type="caution">
    <text evidence="1">The sequence shown here is derived from an EMBL/GenBank/DDBJ whole genome shotgun (WGS) entry which is preliminary data.</text>
</comment>
<sequence length="92" mass="10670">MKNKVIEQYEADENMMIQIYVQWCVNHDINPLDLYSRAYPNQASNEVILELMDNTEKNSTIIDIGTVLYVLQLFGNDDLAYVVSEVEKSDLH</sequence>
<protein>
    <submittedName>
        <fullName evidence="1">Uncharacterized protein</fullName>
    </submittedName>
</protein>
<evidence type="ECO:0000313" key="2">
    <source>
        <dbReference type="Proteomes" id="UP001152172"/>
    </source>
</evidence>
<keyword evidence="2" id="KW-1185">Reference proteome</keyword>
<dbReference type="Proteomes" id="UP001152172">
    <property type="component" value="Unassembled WGS sequence"/>
</dbReference>
<evidence type="ECO:0000313" key="1">
    <source>
        <dbReference type="EMBL" id="MCZ8532425.1"/>
    </source>
</evidence>
<organism evidence="1 2">
    <name type="scientific">Psychrobacillus psychrodurans</name>
    <dbReference type="NCBI Taxonomy" id="126157"/>
    <lineage>
        <taxon>Bacteria</taxon>
        <taxon>Bacillati</taxon>
        <taxon>Bacillota</taxon>
        <taxon>Bacilli</taxon>
        <taxon>Bacillales</taxon>
        <taxon>Bacillaceae</taxon>
        <taxon>Psychrobacillus</taxon>
    </lineage>
</organism>
<proteinExistence type="predicted"/>
<dbReference type="AlphaFoldDB" id="A0A9X3R8C1"/>
<dbReference type="RefSeq" id="WP_269920995.1">
    <property type="nucleotide sequence ID" value="NZ_JAMKBI010000002.1"/>
</dbReference>